<evidence type="ECO:0000256" key="4">
    <source>
        <dbReference type="ARBA" id="ARBA00022553"/>
    </source>
</evidence>
<comment type="catalytic activity">
    <reaction evidence="1">
        <text>ATP + protein L-histidine = ADP + protein N-phospho-L-histidine.</text>
        <dbReference type="EC" id="2.7.13.3"/>
    </reaction>
</comment>
<dbReference type="Pfam" id="PF06580">
    <property type="entry name" value="His_kinase"/>
    <property type="match status" value="1"/>
</dbReference>
<dbReference type="SUPFAM" id="SSF55874">
    <property type="entry name" value="ATPase domain of HSP90 chaperone/DNA topoisomerase II/histidine kinase"/>
    <property type="match status" value="1"/>
</dbReference>
<name>A0A1M5D8X7_9CLOT</name>
<dbReference type="PRINTS" id="PR00344">
    <property type="entry name" value="BCTRLSENSOR"/>
</dbReference>
<proteinExistence type="predicted"/>
<dbReference type="SMART" id="SM00304">
    <property type="entry name" value="HAMP"/>
    <property type="match status" value="1"/>
</dbReference>
<dbReference type="GO" id="GO:0000155">
    <property type="term" value="F:phosphorelay sensor kinase activity"/>
    <property type="evidence" value="ECO:0007669"/>
    <property type="project" value="InterPro"/>
</dbReference>
<dbReference type="PANTHER" id="PTHR34220">
    <property type="entry name" value="SENSOR HISTIDINE KINASE YPDA"/>
    <property type="match status" value="1"/>
</dbReference>
<dbReference type="InterPro" id="IPR004358">
    <property type="entry name" value="Sig_transdc_His_kin-like_C"/>
</dbReference>
<dbReference type="Pfam" id="PF02518">
    <property type="entry name" value="HATPase_c"/>
    <property type="match status" value="1"/>
</dbReference>
<dbReference type="InterPro" id="IPR003594">
    <property type="entry name" value="HATPase_dom"/>
</dbReference>
<dbReference type="OrthoDB" id="9809348at2"/>
<dbReference type="Proteomes" id="UP000184245">
    <property type="component" value="Unassembled WGS sequence"/>
</dbReference>
<keyword evidence="4" id="KW-0597">Phosphoprotein</keyword>
<dbReference type="Pfam" id="PF00672">
    <property type="entry name" value="HAMP"/>
    <property type="match status" value="1"/>
</dbReference>
<comment type="subcellular location">
    <subcellularLocation>
        <location evidence="2">Membrane</location>
    </subcellularLocation>
</comment>
<sequence>MMMKLSLRKRLTVLTCSILVPLCILVLSLTFMLLSYGQKYDSVVNNISVVNRYNTTFKDCVDYTAYRMVIGGKTADELVAAKDPRDQYEGQRIQNPRELIGNARKDFQYLLTVTKDQKNARRIRWILKCLNTLDDSINKMEKQVKLSGYYADNMNILINGIYIITEDVQENIQEYVYYETLGFEEIRQDLSSSISHSVQISTAALIGILGVSILISRKIANSVTNPIRELCAATELVAHGDFTSPTEIDSGNELQVLTNSFNHMKGAIAVLVEDIKKEQKKLRVTELRLLQAQINPHFLYNTLDTIMWLAEGGDTKQVVQMVSALSDFFRTVLSEGKEMITIQEEEAHIRSYLIIQQFRYQDIMEYEIDIESSLYTNLILKLTLQPLVENALYHGIKNKRGGGKIWVKGYKVENIIIFKVSDNGIGMDEEELKALEDHVKERKGKKGGSFGLRNVNERIQITYGEEYGLSFESKKACGTTVTVTLPALG</sequence>
<keyword evidence="7" id="KW-0902">Two-component regulatory system</keyword>
<dbReference type="InterPro" id="IPR036890">
    <property type="entry name" value="HATPase_C_sf"/>
</dbReference>
<dbReference type="Gene3D" id="6.10.340.10">
    <property type="match status" value="1"/>
</dbReference>
<keyword evidence="6 9" id="KW-0418">Kinase</keyword>
<evidence type="ECO:0000256" key="5">
    <source>
        <dbReference type="ARBA" id="ARBA00022679"/>
    </source>
</evidence>
<dbReference type="Gene3D" id="3.30.565.10">
    <property type="entry name" value="Histidine kinase-like ATPase, C-terminal domain"/>
    <property type="match status" value="1"/>
</dbReference>
<evidence type="ECO:0000256" key="2">
    <source>
        <dbReference type="ARBA" id="ARBA00004370"/>
    </source>
</evidence>
<organism evidence="9 10">
    <name type="scientific">Lactonifactor longoviformis DSM 17459</name>
    <dbReference type="NCBI Taxonomy" id="1122155"/>
    <lineage>
        <taxon>Bacteria</taxon>
        <taxon>Bacillati</taxon>
        <taxon>Bacillota</taxon>
        <taxon>Clostridia</taxon>
        <taxon>Eubacteriales</taxon>
        <taxon>Clostridiaceae</taxon>
        <taxon>Lactonifactor</taxon>
    </lineage>
</organism>
<evidence type="ECO:0000256" key="3">
    <source>
        <dbReference type="ARBA" id="ARBA00012438"/>
    </source>
</evidence>
<evidence type="ECO:0000256" key="6">
    <source>
        <dbReference type="ARBA" id="ARBA00022777"/>
    </source>
</evidence>
<evidence type="ECO:0000256" key="7">
    <source>
        <dbReference type="ARBA" id="ARBA00023012"/>
    </source>
</evidence>
<dbReference type="InterPro" id="IPR003660">
    <property type="entry name" value="HAMP_dom"/>
</dbReference>
<dbReference type="InterPro" id="IPR010559">
    <property type="entry name" value="Sig_transdc_His_kin_internal"/>
</dbReference>
<reference evidence="9 10" key="1">
    <citation type="submission" date="2016-11" db="EMBL/GenBank/DDBJ databases">
        <authorList>
            <person name="Jaros S."/>
            <person name="Januszkiewicz K."/>
            <person name="Wedrychowicz H."/>
        </authorList>
    </citation>
    <scope>NUCLEOTIDE SEQUENCE [LARGE SCALE GENOMIC DNA]</scope>
    <source>
        <strain evidence="9 10">DSM 17459</strain>
    </source>
</reference>
<dbReference type="GO" id="GO:0016020">
    <property type="term" value="C:membrane"/>
    <property type="evidence" value="ECO:0007669"/>
    <property type="project" value="UniProtKB-SubCell"/>
</dbReference>
<dbReference type="CDD" id="cd06225">
    <property type="entry name" value="HAMP"/>
    <property type="match status" value="1"/>
</dbReference>
<dbReference type="RefSeq" id="WP_072854939.1">
    <property type="nucleotide sequence ID" value="NZ_FQVI01000061.1"/>
</dbReference>
<dbReference type="PROSITE" id="PS50885">
    <property type="entry name" value="HAMP"/>
    <property type="match status" value="1"/>
</dbReference>
<gene>
    <name evidence="9" type="ORF">SAMN02745158_04459</name>
</gene>
<dbReference type="EC" id="2.7.13.3" evidence="3"/>
<dbReference type="SMART" id="SM00387">
    <property type="entry name" value="HATPase_c"/>
    <property type="match status" value="1"/>
</dbReference>
<evidence type="ECO:0000313" key="9">
    <source>
        <dbReference type="EMBL" id="SHF63499.1"/>
    </source>
</evidence>
<evidence type="ECO:0000259" key="8">
    <source>
        <dbReference type="PROSITE" id="PS50885"/>
    </source>
</evidence>
<evidence type="ECO:0000313" key="10">
    <source>
        <dbReference type="Proteomes" id="UP000184245"/>
    </source>
</evidence>
<keyword evidence="10" id="KW-1185">Reference proteome</keyword>
<evidence type="ECO:0000256" key="1">
    <source>
        <dbReference type="ARBA" id="ARBA00000085"/>
    </source>
</evidence>
<dbReference type="PANTHER" id="PTHR34220:SF7">
    <property type="entry name" value="SENSOR HISTIDINE KINASE YPDA"/>
    <property type="match status" value="1"/>
</dbReference>
<feature type="domain" description="HAMP" evidence="8">
    <location>
        <begin position="221"/>
        <end position="273"/>
    </location>
</feature>
<dbReference type="EMBL" id="FQVI01000061">
    <property type="protein sequence ID" value="SHF63499.1"/>
    <property type="molecule type" value="Genomic_DNA"/>
</dbReference>
<dbReference type="SUPFAM" id="SSF158472">
    <property type="entry name" value="HAMP domain-like"/>
    <property type="match status" value="1"/>
</dbReference>
<dbReference type="AlphaFoldDB" id="A0A1M5D8X7"/>
<protein>
    <recommendedName>
        <fullName evidence="3">histidine kinase</fullName>
        <ecNumber evidence="3">2.7.13.3</ecNumber>
    </recommendedName>
</protein>
<dbReference type="InterPro" id="IPR050640">
    <property type="entry name" value="Bact_2-comp_sensor_kinase"/>
</dbReference>
<dbReference type="STRING" id="1122155.SAMN02745158_04459"/>
<keyword evidence="5" id="KW-0808">Transferase</keyword>
<accession>A0A1M5D8X7</accession>